<feature type="domain" description="Fungal STAND N-terminal Goodbye" evidence="1">
    <location>
        <begin position="42"/>
        <end position="137"/>
    </location>
</feature>
<dbReference type="GeneID" id="67008693"/>
<dbReference type="RefSeq" id="XP_043161864.1">
    <property type="nucleotide sequence ID" value="XM_043305929.1"/>
</dbReference>
<name>A0A9P3EZL4_9EURO</name>
<organism evidence="2 3">
    <name type="scientific">Aspergillus pseudoviridinutans</name>
    <dbReference type="NCBI Taxonomy" id="1517512"/>
    <lineage>
        <taxon>Eukaryota</taxon>
        <taxon>Fungi</taxon>
        <taxon>Dikarya</taxon>
        <taxon>Ascomycota</taxon>
        <taxon>Pezizomycotina</taxon>
        <taxon>Eurotiomycetes</taxon>
        <taxon>Eurotiomycetidae</taxon>
        <taxon>Eurotiales</taxon>
        <taxon>Aspergillaceae</taxon>
        <taxon>Aspergillus</taxon>
        <taxon>Aspergillus subgen. Fumigati</taxon>
    </lineage>
</organism>
<protein>
    <recommendedName>
        <fullName evidence="1">Fungal STAND N-terminal Goodbye domain-containing protein</fullName>
    </recommendedName>
</protein>
<dbReference type="Pfam" id="PF17109">
    <property type="entry name" value="Goodbye"/>
    <property type="match status" value="1"/>
</dbReference>
<dbReference type="OrthoDB" id="2913095at2759"/>
<accession>A0A9P3EZL4</accession>
<sequence>MLESTQLCIKERWGFDVIASAGSRSTHSKESPEFLCLKVRDRAPENLRRLLDAHYAAQADDKSVSKTKAMGFQMIHCIQLLGAIASQGASMAFAPTGLCFNALSFLLAIPKKVHGFHGEIDAIFGEVGPALAQFRIYERMDESSQIDEAL</sequence>
<dbReference type="AlphaFoldDB" id="A0A9P3EZL4"/>
<dbReference type="Proteomes" id="UP001043456">
    <property type="component" value="Unassembled WGS sequence"/>
</dbReference>
<evidence type="ECO:0000313" key="2">
    <source>
        <dbReference type="EMBL" id="GIJ91118.1"/>
    </source>
</evidence>
<evidence type="ECO:0000259" key="1">
    <source>
        <dbReference type="Pfam" id="PF17109"/>
    </source>
</evidence>
<evidence type="ECO:0000313" key="3">
    <source>
        <dbReference type="Proteomes" id="UP001043456"/>
    </source>
</evidence>
<gene>
    <name evidence="2" type="ORF">Asppvi_010083</name>
</gene>
<dbReference type="InterPro" id="IPR031350">
    <property type="entry name" value="Goodbye_dom"/>
</dbReference>
<keyword evidence="3" id="KW-1185">Reference proteome</keyword>
<comment type="caution">
    <text evidence="2">The sequence shown here is derived from an EMBL/GenBank/DDBJ whole genome shotgun (WGS) entry which is preliminary data.</text>
</comment>
<proteinExistence type="predicted"/>
<dbReference type="EMBL" id="BHVY01000007">
    <property type="protein sequence ID" value="GIJ91118.1"/>
    <property type="molecule type" value="Genomic_DNA"/>
</dbReference>
<reference evidence="2 3" key="1">
    <citation type="submission" date="2018-10" db="EMBL/GenBank/DDBJ databases">
        <title>Pan-genome distribution and transcriptional activeness of fungal secondary metabolism genes in Aspergillus section Fumigati.</title>
        <authorList>
            <person name="Takahashi H."/>
            <person name="Umemura M."/>
            <person name="Ninomiya A."/>
            <person name="Kusuya Y."/>
            <person name="Urayama S."/>
            <person name="Shimizu M."/>
            <person name="Watanabe A."/>
            <person name="Kamei K."/>
            <person name="Yaguchi T."/>
            <person name="Hagiwara D."/>
        </authorList>
    </citation>
    <scope>NUCLEOTIDE SEQUENCE [LARGE SCALE GENOMIC DNA]</scope>
    <source>
        <strain evidence="2 3">IFM 55266</strain>
    </source>
</reference>